<dbReference type="PANTHER" id="PTHR45614">
    <property type="entry name" value="MYB PROTEIN-RELATED"/>
    <property type="match status" value="1"/>
</dbReference>
<dbReference type="InterPro" id="IPR050560">
    <property type="entry name" value="MYB_TF"/>
</dbReference>
<dbReference type="InterPro" id="IPR017930">
    <property type="entry name" value="Myb_dom"/>
</dbReference>
<dbReference type="Gene3D" id="1.10.10.60">
    <property type="entry name" value="Homeodomain-like"/>
    <property type="match status" value="3"/>
</dbReference>
<evidence type="ECO:0000313" key="7">
    <source>
        <dbReference type="Proteomes" id="UP000007014"/>
    </source>
</evidence>
<dbReference type="GeneID" id="16997937"/>
<dbReference type="Pfam" id="PF13921">
    <property type="entry name" value="Myb_DNA-bind_6"/>
    <property type="match status" value="1"/>
</dbReference>
<dbReference type="PROSITE" id="PS51294">
    <property type="entry name" value="HTH_MYB"/>
    <property type="match status" value="2"/>
</dbReference>
<evidence type="ECO:0000313" key="6">
    <source>
        <dbReference type="EMBL" id="BAM83141.1"/>
    </source>
</evidence>
<feature type="domain" description="HTH myb-type" evidence="5">
    <location>
        <begin position="166"/>
        <end position="221"/>
    </location>
</feature>
<feature type="region of interest" description="Disordered" evidence="3">
    <location>
        <begin position="27"/>
        <end position="48"/>
    </location>
</feature>
<sequence>MPPVDTVANEAADASAAASSELLSVVSATNAQKASSHDESTQVSTISSQLAVDDGAEAAAKVALTSEQPVSAAEPSARPGLDGCIEKPRGELAGPNDCTCTANPGTESQPGRDVVRSPAEWPASDDALLREKIQQCPRMDWNQVALAFQGKYTASECSQRWRQLAGRRHLKGAWSPEEDARIIDLVQKLGEKSWSRLATFLEGRTGKQCRERWFHHLAPGVNKAPWTEEEERILREKHAEFGNRWAMIARFLPGRSDNTIKNHWNGTMRRERSRQERLKRREEMERRKREKEQERQRAKMEREAKKRAETEAKARASSEQPTGKRARVHAENSQLHTAASKERKQVASASALRDLSNLPEPARNVHVDTHPFQAEMFTPKAARAAPCAETDADWLTYSTPFAAYQGGPSISCALPNTAAAPEQYSRVLHSERRAGPSLAGAASAGTMMSMPCSSASNTGMVHPHGPASCWTPVAFPGNLTPDALLNESWATSANLTAYGILDTSSGPFMASPVAMTPSSMAAFSAVAGTHLGIFTPNPSRAMGFAIAPGSSAPQEKPPSTPLRVVAGSFTPMTRYMDVSAGCSSEQREREAAQTCGPMVSQNTAHGDLRQAGPSSAGDRSIISAEFVSKTSDDAMRPVTGPEARVREMPVHAGRSDERQTPIRMPHFGAMVGGRMSTPHPSSLGQALDASEGFESHAQAPALSSGTHSTMLHAGPAVSGRQPIPPPAPSGKPWFSPMYGTRPLSSPQHPGSHSHATTDASRRFRGSTYHVSFTTNNTGATSASTIGGTFTGTAASRHRSLLNWGHARDFPEARQAVACSPSALLVNTPADGQARVGIDSSAYRARYLARVAEHGLSAERTQQPGSITCATDQDELSSSWAHLPCTPLPATPLHSLLLSEKAFEHIMPSDSGNDFLGPARLMVSSSPAEHRQPSPVAHSRPGTPVQSLRERFLQLPSEPPTSPGEISALRAPDWAPGASSPRASPHGASTTSLPKDSDEWPVVTPHTGGRDGEPKSPRHWLRSKPCTKVGPWQHQVDASLMTDTPLRESADRSEYR</sequence>
<feature type="domain" description="Myb-like" evidence="4">
    <location>
        <begin position="218"/>
        <end position="268"/>
    </location>
</feature>
<dbReference type="Proteomes" id="UP000007014">
    <property type="component" value="Chromosome 20"/>
</dbReference>
<evidence type="ECO:0000259" key="5">
    <source>
        <dbReference type="PROSITE" id="PS51294"/>
    </source>
</evidence>
<feature type="domain" description="Myb-like" evidence="4">
    <location>
        <begin position="121"/>
        <end position="165"/>
    </location>
</feature>
<dbReference type="OMA" id="PPSHIEQ"/>
<feature type="compositionally biased region" description="Basic and acidic residues" evidence="3">
    <location>
        <begin position="268"/>
        <end position="316"/>
    </location>
</feature>
<evidence type="ECO:0000256" key="1">
    <source>
        <dbReference type="ARBA" id="ARBA00022737"/>
    </source>
</evidence>
<feature type="compositionally biased region" description="Polar residues" evidence="3">
    <location>
        <begin position="98"/>
        <end position="109"/>
    </location>
</feature>
<dbReference type="GO" id="GO:0000981">
    <property type="term" value="F:DNA-binding transcription factor activity, RNA polymerase II-specific"/>
    <property type="evidence" value="ECO:0007669"/>
    <property type="project" value="TreeGrafter"/>
</dbReference>
<feature type="domain" description="Myb-like" evidence="4">
    <location>
        <begin position="171"/>
        <end position="217"/>
    </location>
</feature>
<dbReference type="OrthoDB" id="5461at2759"/>
<protein>
    <submittedName>
        <fullName evidence="6">MYB-related protein</fullName>
    </submittedName>
</protein>
<evidence type="ECO:0000256" key="3">
    <source>
        <dbReference type="SAM" id="MobiDB-lite"/>
    </source>
</evidence>
<feature type="region of interest" description="Disordered" evidence="3">
    <location>
        <begin position="916"/>
        <end position="1055"/>
    </location>
</feature>
<dbReference type="SUPFAM" id="SSF46689">
    <property type="entry name" value="Homeodomain-like"/>
    <property type="match status" value="2"/>
</dbReference>
<dbReference type="eggNOG" id="KOG0048">
    <property type="taxonomic scope" value="Eukaryota"/>
</dbReference>
<feature type="domain" description="HTH myb-type" evidence="5">
    <location>
        <begin position="222"/>
        <end position="272"/>
    </location>
</feature>
<dbReference type="Pfam" id="PF00249">
    <property type="entry name" value="Myb_DNA-binding"/>
    <property type="match status" value="2"/>
</dbReference>
<proteinExistence type="predicted"/>
<dbReference type="EMBL" id="AP006502">
    <property type="protein sequence ID" value="BAM83141.1"/>
    <property type="molecule type" value="Genomic_DNA"/>
</dbReference>
<keyword evidence="7" id="KW-1185">Reference proteome</keyword>
<feature type="compositionally biased region" description="Polar residues" evidence="3">
    <location>
        <begin position="742"/>
        <end position="758"/>
    </location>
</feature>
<dbReference type="KEGG" id="cme:CYME_CMT134C"/>
<dbReference type="GO" id="GO:0005634">
    <property type="term" value="C:nucleus"/>
    <property type="evidence" value="ECO:0007669"/>
    <property type="project" value="TreeGrafter"/>
</dbReference>
<reference evidence="6 7" key="1">
    <citation type="journal article" date="2004" name="Nature">
        <title>Genome sequence of the ultrasmall unicellular red alga Cyanidioschyzon merolae 10D.</title>
        <authorList>
            <person name="Matsuzaki M."/>
            <person name="Misumi O."/>
            <person name="Shin-i T."/>
            <person name="Maruyama S."/>
            <person name="Takahara M."/>
            <person name="Miyagishima S."/>
            <person name="Mori T."/>
            <person name="Nishida K."/>
            <person name="Yagisawa F."/>
            <person name="Nishida K."/>
            <person name="Yoshida Y."/>
            <person name="Nishimura Y."/>
            <person name="Nakao S."/>
            <person name="Kobayashi T."/>
            <person name="Momoyama Y."/>
            <person name="Higashiyama T."/>
            <person name="Minoda A."/>
            <person name="Sano M."/>
            <person name="Nomoto H."/>
            <person name="Oishi K."/>
            <person name="Hayashi H."/>
            <person name="Ohta F."/>
            <person name="Nishizaka S."/>
            <person name="Haga S."/>
            <person name="Miura S."/>
            <person name="Morishita T."/>
            <person name="Kabeya Y."/>
            <person name="Terasawa K."/>
            <person name="Suzuki Y."/>
            <person name="Ishii Y."/>
            <person name="Asakawa S."/>
            <person name="Takano H."/>
            <person name="Ohta N."/>
            <person name="Kuroiwa H."/>
            <person name="Tanaka K."/>
            <person name="Shimizu N."/>
            <person name="Sugano S."/>
            <person name="Sato N."/>
            <person name="Nozaki H."/>
            <person name="Ogasawara N."/>
            <person name="Kohara Y."/>
            <person name="Kuroiwa T."/>
        </authorList>
    </citation>
    <scope>NUCLEOTIDE SEQUENCE [LARGE SCALE GENOMIC DNA]</scope>
    <source>
        <strain evidence="6 7">10D</strain>
    </source>
</reference>
<dbReference type="PANTHER" id="PTHR45614:SF25">
    <property type="entry name" value="MYB PROTEIN"/>
    <property type="match status" value="1"/>
</dbReference>
<dbReference type="AlphaFoldDB" id="M1UXF1"/>
<dbReference type="InterPro" id="IPR009057">
    <property type="entry name" value="Homeodomain-like_sf"/>
</dbReference>
<name>M1UXF1_CYAM1</name>
<dbReference type="CDD" id="cd00167">
    <property type="entry name" value="SANT"/>
    <property type="match status" value="3"/>
</dbReference>
<accession>M1UXF1</accession>
<gene>
    <name evidence="6" type="ORF">CYME_CMT134C</name>
</gene>
<dbReference type="InterPro" id="IPR001005">
    <property type="entry name" value="SANT/Myb"/>
</dbReference>
<feature type="compositionally biased region" description="Basic and acidic residues" evidence="3">
    <location>
        <begin position="1044"/>
        <end position="1055"/>
    </location>
</feature>
<dbReference type="HOGENOM" id="CLU_290253_0_0_1"/>
<feature type="region of interest" description="Disordered" evidence="3">
    <location>
        <begin position="598"/>
        <end position="618"/>
    </location>
</feature>
<feature type="region of interest" description="Disordered" evidence="3">
    <location>
        <begin position="693"/>
        <end position="762"/>
    </location>
</feature>
<dbReference type="SMART" id="SM00717">
    <property type="entry name" value="SANT"/>
    <property type="match status" value="3"/>
</dbReference>
<evidence type="ECO:0000259" key="4">
    <source>
        <dbReference type="PROSITE" id="PS50090"/>
    </source>
</evidence>
<feature type="region of interest" description="Disordered" evidence="3">
    <location>
        <begin position="65"/>
        <end position="118"/>
    </location>
</feature>
<keyword evidence="1" id="KW-0677">Repeat</keyword>
<organism evidence="6 7">
    <name type="scientific">Cyanidioschyzon merolae (strain NIES-3377 / 10D)</name>
    <name type="common">Unicellular red alga</name>
    <dbReference type="NCBI Taxonomy" id="280699"/>
    <lineage>
        <taxon>Eukaryota</taxon>
        <taxon>Rhodophyta</taxon>
        <taxon>Bangiophyceae</taxon>
        <taxon>Cyanidiales</taxon>
        <taxon>Cyanidiaceae</taxon>
        <taxon>Cyanidioschyzon</taxon>
    </lineage>
</organism>
<evidence type="ECO:0000256" key="2">
    <source>
        <dbReference type="ARBA" id="ARBA00023125"/>
    </source>
</evidence>
<dbReference type="Gramene" id="CMT134CT">
    <property type="protein sequence ID" value="CMT134CT"/>
    <property type="gene ID" value="CMT134C"/>
</dbReference>
<reference evidence="6 7" key="2">
    <citation type="journal article" date="2007" name="BMC Biol.">
        <title>A 100%-complete sequence reveals unusually simple genomic features in the hot-spring red alga Cyanidioschyzon merolae.</title>
        <authorList>
            <person name="Nozaki H."/>
            <person name="Takano H."/>
            <person name="Misumi O."/>
            <person name="Terasawa K."/>
            <person name="Matsuzaki M."/>
            <person name="Maruyama S."/>
            <person name="Nishida K."/>
            <person name="Yagisawa F."/>
            <person name="Yoshida Y."/>
            <person name="Fujiwara T."/>
            <person name="Takio S."/>
            <person name="Tamura K."/>
            <person name="Chung S.J."/>
            <person name="Nakamura S."/>
            <person name="Kuroiwa H."/>
            <person name="Tanaka K."/>
            <person name="Sato N."/>
            <person name="Kuroiwa T."/>
        </authorList>
    </citation>
    <scope>NUCLEOTIDE SEQUENCE [LARGE SCALE GENOMIC DNA]</scope>
    <source>
        <strain evidence="6 7">10D</strain>
    </source>
</reference>
<dbReference type="GO" id="GO:0000978">
    <property type="term" value="F:RNA polymerase II cis-regulatory region sequence-specific DNA binding"/>
    <property type="evidence" value="ECO:0007669"/>
    <property type="project" value="TreeGrafter"/>
</dbReference>
<feature type="region of interest" description="Disordered" evidence="3">
    <location>
        <begin position="257"/>
        <end position="364"/>
    </location>
</feature>
<dbReference type="RefSeq" id="XP_005539177.1">
    <property type="nucleotide sequence ID" value="XM_005539120.1"/>
</dbReference>
<dbReference type="FunFam" id="1.10.10.60:FF:000010">
    <property type="entry name" value="Transcriptional activator Myb isoform A"/>
    <property type="match status" value="1"/>
</dbReference>
<keyword evidence="2" id="KW-0238">DNA-binding</keyword>
<dbReference type="PROSITE" id="PS50090">
    <property type="entry name" value="MYB_LIKE"/>
    <property type="match status" value="3"/>
</dbReference>